<proteinExistence type="predicted"/>
<reference evidence="3 4" key="1">
    <citation type="submission" date="2021-02" db="EMBL/GenBank/DDBJ databases">
        <title>Porcisia hertigi Genome sequencing and assembly.</title>
        <authorList>
            <person name="Almutairi H."/>
            <person name="Gatherer D."/>
        </authorList>
    </citation>
    <scope>NUCLEOTIDE SEQUENCE [LARGE SCALE GENOMIC DNA]</scope>
    <source>
        <strain evidence="3 4">C119</strain>
    </source>
</reference>
<dbReference type="InterPro" id="IPR032675">
    <property type="entry name" value="LRR_dom_sf"/>
</dbReference>
<organism evidence="3 4">
    <name type="scientific">Porcisia hertigi</name>
    <dbReference type="NCBI Taxonomy" id="2761500"/>
    <lineage>
        <taxon>Eukaryota</taxon>
        <taxon>Discoba</taxon>
        <taxon>Euglenozoa</taxon>
        <taxon>Kinetoplastea</taxon>
        <taxon>Metakinetoplastina</taxon>
        <taxon>Trypanosomatida</taxon>
        <taxon>Trypanosomatidae</taxon>
        <taxon>Leishmaniinae</taxon>
        <taxon>Porcisia</taxon>
    </lineage>
</organism>
<dbReference type="InterPro" id="IPR058820">
    <property type="entry name" value="LRR_16"/>
</dbReference>
<dbReference type="AlphaFoldDB" id="A0A836IX51"/>
<evidence type="ECO:0000313" key="3">
    <source>
        <dbReference type="EMBL" id="KAG5506398.1"/>
    </source>
</evidence>
<evidence type="ECO:0000256" key="1">
    <source>
        <dbReference type="SAM" id="MobiDB-lite"/>
    </source>
</evidence>
<keyword evidence="4" id="KW-1185">Reference proteome</keyword>
<dbReference type="OrthoDB" id="272279at2759"/>
<name>A0A836IX51_9TRYP</name>
<dbReference type="GeneID" id="94291931"/>
<dbReference type="SUPFAM" id="SSF52047">
    <property type="entry name" value="RNI-like"/>
    <property type="match status" value="1"/>
</dbReference>
<dbReference type="RefSeq" id="XP_067757560.1">
    <property type="nucleotide sequence ID" value="XM_067901854.1"/>
</dbReference>
<dbReference type="KEGG" id="phet:94291931"/>
<dbReference type="Proteomes" id="UP000674318">
    <property type="component" value="Unassembled WGS sequence"/>
</dbReference>
<dbReference type="EMBL" id="JAFJZO010000020">
    <property type="protein sequence ID" value="KAG5506398.1"/>
    <property type="molecule type" value="Genomic_DNA"/>
</dbReference>
<feature type="region of interest" description="Disordered" evidence="1">
    <location>
        <begin position="1"/>
        <end position="56"/>
    </location>
</feature>
<sequence>MGCNASSLKSRRDAANKKGANGRRKKGDYSDTATKRSHSRGHTESRAPDDGGKSWWCIGRSKTKDSRFKGARSASGSHYTTEVDVGATWLAELCTIIDDMTEVSSSDTSSSSPQLFRVTPTTRAGAEPGTVAWWRQELRRERVTRDSYRRMQLQDIHAQLAAQCEEDPSRVELDLSNSFMERSAPYVLGRLFASREFKELRWITSLRLDGNYFTDDGFGAMLAIMSAANEEQRIMPSLRQIYFNNMNLDRHSVAGLFAYLFPVDRKATRGISPKKAFRIAGSRFSGPPEAYIPSNESSPMVPLFPSLTVLSLSDNPGIGTAGLVEILRSFLAFHYEPCTIAVVDLSRCGMDREASQYLRDYFKQLPKAMKGGFHPVVPQRFVLMGNQHGITNVQEVQAQGNTAVQLVL</sequence>
<gene>
    <name evidence="3" type="ORF">JKF63_05901</name>
</gene>
<comment type="caution">
    <text evidence="3">The sequence shown here is derived from an EMBL/GenBank/DDBJ whole genome shotgun (WGS) entry which is preliminary data.</text>
</comment>
<accession>A0A836IX51</accession>
<evidence type="ECO:0000313" key="4">
    <source>
        <dbReference type="Proteomes" id="UP000674318"/>
    </source>
</evidence>
<dbReference type="Pfam" id="PF26020">
    <property type="entry name" value="LRR_16"/>
    <property type="match status" value="1"/>
</dbReference>
<dbReference type="Gene3D" id="3.80.10.10">
    <property type="entry name" value="Ribonuclease Inhibitor"/>
    <property type="match status" value="1"/>
</dbReference>
<feature type="compositionally biased region" description="Basic and acidic residues" evidence="1">
    <location>
        <begin position="41"/>
        <end position="52"/>
    </location>
</feature>
<evidence type="ECO:0000259" key="2">
    <source>
        <dbReference type="Pfam" id="PF26020"/>
    </source>
</evidence>
<feature type="domain" description="Leucine-rich" evidence="2">
    <location>
        <begin position="132"/>
        <end position="397"/>
    </location>
</feature>
<protein>
    <recommendedName>
        <fullName evidence="2">Leucine-rich domain-containing protein</fullName>
    </recommendedName>
</protein>